<evidence type="ECO:0000256" key="4">
    <source>
        <dbReference type="ARBA" id="ARBA00023306"/>
    </source>
</evidence>
<keyword evidence="4" id="KW-0131">Cell cycle</keyword>
<proteinExistence type="predicted"/>
<dbReference type="KEGG" id="cmv:CMUST_07745"/>
<dbReference type="PIRSF" id="PIRSF019345">
    <property type="entry name" value="ScpB"/>
    <property type="match status" value="1"/>
</dbReference>
<evidence type="ECO:0000256" key="2">
    <source>
        <dbReference type="ARBA" id="ARBA00022618"/>
    </source>
</evidence>
<evidence type="ECO:0000256" key="3">
    <source>
        <dbReference type="ARBA" id="ARBA00022829"/>
    </source>
</evidence>
<keyword evidence="6" id="KW-1185">Reference proteome</keyword>
<name>A0A0G3GZC1_9CORY</name>
<dbReference type="SUPFAM" id="SSF46785">
    <property type="entry name" value="Winged helix' DNA-binding domain"/>
    <property type="match status" value="2"/>
</dbReference>
<accession>A0A0G3GZC1</accession>
<dbReference type="GO" id="GO:0051301">
    <property type="term" value="P:cell division"/>
    <property type="evidence" value="ECO:0007669"/>
    <property type="project" value="UniProtKB-KW"/>
</dbReference>
<dbReference type="RefSeq" id="WP_047262006.1">
    <property type="nucleotide sequence ID" value="NZ_CP011542.1"/>
</dbReference>
<dbReference type="InterPro" id="IPR036390">
    <property type="entry name" value="WH_DNA-bd_sf"/>
</dbReference>
<dbReference type="Gene3D" id="1.10.10.10">
    <property type="entry name" value="Winged helix-like DNA-binding domain superfamily/Winged helix DNA-binding domain"/>
    <property type="match status" value="2"/>
</dbReference>
<gene>
    <name evidence="5" type="primary">scpB</name>
    <name evidence="5" type="ORF">CMUST_07745</name>
</gene>
<keyword evidence="3" id="KW-0159">Chromosome partition</keyword>
<evidence type="ECO:0000256" key="1">
    <source>
        <dbReference type="ARBA" id="ARBA00022490"/>
    </source>
</evidence>
<dbReference type="NCBIfam" id="TIGR00281">
    <property type="entry name" value="SMC-Scp complex subunit ScpB"/>
    <property type="match status" value="1"/>
</dbReference>
<keyword evidence="2" id="KW-0132">Cell division</keyword>
<dbReference type="GO" id="GO:0051304">
    <property type="term" value="P:chromosome separation"/>
    <property type="evidence" value="ECO:0007669"/>
    <property type="project" value="InterPro"/>
</dbReference>
<evidence type="ECO:0000313" key="5">
    <source>
        <dbReference type="EMBL" id="AKK05875.1"/>
    </source>
</evidence>
<dbReference type="Pfam" id="PF04079">
    <property type="entry name" value="SMC_ScpB"/>
    <property type="match status" value="1"/>
</dbReference>
<keyword evidence="1" id="KW-0963">Cytoplasm</keyword>
<sequence length="189" mass="20791">MSAESEESTISPLRSQLESILLVVDNPTTVTALASATESQPETVLSQLRSIQKELNDRGSGMDLRETSDGWRLYTRQTNAPVVEKFLLDGTQSKLSRAALETLAVVAYRQPATRAQVSAVRGVNVDGVMRTLALRGLIREVDTEPISGAHRYETTELFLELLGIDSLERLPDLAPLLPEIDSIDEFELP</sequence>
<dbReference type="AlphaFoldDB" id="A0A0G3GZC1"/>
<reference evidence="6" key="2">
    <citation type="submission" date="2015-05" db="EMBL/GenBank/DDBJ databases">
        <title>Complete genome sequence of Corynebacterium mustelae DSM 45274, isolated from various tissues of a male ferret with lethal sepsis.</title>
        <authorList>
            <person name="Ruckert C."/>
            <person name="Albersmeier A."/>
            <person name="Winkler A."/>
            <person name="Tauch A."/>
        </authorList>
    </citation>
    <scope>NUCLEOTIDE SEQUENCE [LARGE SCALE GENOMIC DNA]</scope>
    <source>
        <strain evidence="6">DSM 45274</strain>
    </source>
</reference>
<dbReference type="OrthoDB" id="9806226at2"/>
<dbReference type="InterPro" id="IPR036388">
    <property type="entry name" value="WH-like_DNA-bd_sf"/>
</dbReference>
<dbReference type="PANTHER" id="PTHR34298">
    <property type="entry name" value="SEGREGATION AND CONDENSATION PROTEIN B"/>
    <property type="match status" value="1"/>
</dbReference>
<evidence type="ECO:0000313" key="6">
    <source>
        <dbReference type="Proteomes" id="UP000035199"/>
    </source>
</evidence>
<organism evidence="5 6">
    <name type="scientific">Corynebacterium mustelae</name>
    <dbReference type="NCBI Taxonomy" id="571915"/>
    <lineage>
        <taxon>Bacteria</taxon>
        <taxon>Bacillati</taxon>
        <taxon>Actinomycetota</taxon>
        <taxon>Actinomycetes</taxon>
        <taxon>Mycobacteriales</taxon>
        <taxon>Corynebacteriaceae</taxon>
        <taxon>Corynebacterium</taxon>
    </lineage>
</organism>
<dbReference type="InterPro" id="IPR005234">
    <property type="entry name" value="ScpB_csome_segregation"/>
</dbReference>
<dbReference type="Proteomes" id="UP000035199">
    <property type="component" value="Chromosome"/>
</dbReference>
<dbReference type="EMBL" id="CP011542">
    <property type="protein sequence ID" value="AKK05875.1"/>
    <property type="molecule type" value="Genomic_DNA"/>
</dbReference>
<dbReference type="STRING" id="571915.CMUST_07745"/>
<protein>
    <submittedName>
        <fullName evidence="5">Condensin subunit ScpB</fullName>
    </submittedName>
</protein>
<reference evidence="5 6" key="1">
    <citation type="journal article" date="2015" name="Genome Announc.">
        <title>Complete Genome Sequence of the Type Strain Corynebacterium mustelae DSM 45274, Isolated from Various Tissues of a Male Ferret with Lethal Sepsis.</title>
        <authorList>
            <person name="Ruckert C."/>
            <person name="Eimer J."/>
            <person name="Winkler A."/>
            <person name="Tauch A."/>
        </authorList>
    </citation>
    <scope>NUCLEOTIDE SEQUENCE [LARGE SCALE GENOMIC DNA]</scope>
    <source>
        <strain evidence="5 6">DSM 45274</strain>
    </source>
</reference>
<dbReference type="PANTHER" id="PTHR34298:SF2">
    <property type="entry name" value="SEGREGATION AND CONDENSATION PROTEIN B"/>
    <property type="match status" value="1"/>
</dbReference>
<dbReference type="PATRIC" id="fig|571915.4.peg.1653"/>